<accession>X1MSI1</accession>
<protein>
    <submittedName>
        <fullName evidence="1">Uncharacterized protein</fullName>
    </submittedName>
</protein>
<sequence length="40" mass="4801">MKLNFQPKMRLQGKINEKKLIKNKEKYMKKVADHILSEAK</sequence>
<organism evidence="1">
    <name type="scientific">marine sediment metagenome</name>
    <dbReference type="NCBI Taxonomy" id="412755"/>
    <lineage>
        <taxon>unclassified sequences</taxon>
        <taxon>metagenomes</taxon>
        <taxon>ecological metagenomes</taxon>
    </lineage>
</organism>
<dbReference type="AlphaFoldDB" id="X1MSI1"/>
<name>X1MSI1_9ZZZZ</name>
<dbReference type="EMBL" id="BARV01031163">
    <property type="protein sequence ID" value="GAI34622.1"/>
    <property type="molecule type" value="Genomic_DNA"/>
</dbReference>
<evidence type="ECO:0000313" key="1">
    <source>
        <dbReference type="EMBL" id="GAI34622.1"/>
    </source>
</evidence>
<comment type="caution">
    <text evidence="1">The sequence shown here is derived from an EMBL/GenBank/DDBJ whole genome shotgun (WGS) entry which is preliminary data.</text>
</comment>
<gene>
    <name evidence="1" type="ORF">S06H3_49361</name>
</gene>
<reference evidence="1" key="1">
    <citation type="journal article" date="2014" name="Front. Microbiol.">
        <title>High frequency of phylogenetically diverse reductive dehalogenase-homologous genes in deep subseafloor sedimentary metagenomes.</title>
        <authorList>
            <person name="Kawai M."/>
            <person name="Futagami T."/>
            <person name="Toyoda A."/>
            <person name="Takaki Y."/>
            <person name="Nishi S."/>
            <person name="Hori S."/>
            <person name="Arai W."/>
            <person name="Tsubouchi T."/>
            <person name="Morono Y."/>
            <person name="Uchiyama I."/>
            <person name="Ito T."/>
            <person name="Fujiyama A."/>
            <person name="Inagaki F."/>
            <person name="Takami H."/>
        </authorList>
    </citation>
    <scope>NUCLEOTIDE SEQUENCE</scope>
    <source>
        <strain evidence="1">Expedition CK06-06</strain>
    </source>
</reference>
<proteinExistence type="predicted"/>